<dbReference type="EMBL" id="JBHUPB010000010">
    <property type="protein sequence ID" value="MFD2968780.1"/>
    <property type="molecule type" value="Genomic_DNA"/>
</dbReference>
<comment type="caution">
    <text evidence="1">The sequence shown here is derived from an EMBL/GenBank/DDBJ whole genome shotgun (WGS) entry which is preliminary data.</text>
</comment>
<accession>A0ABW6BJ86</accession>
<dbReference type="PANTHER" id="PTHR46889:SF4">
    <property type="entry name" value="TRANSPOSASE INSO FOR INSERTION SEQUENCE ELEMENT IS911B-RELATED"/>
    <property type="match status" value="1"/>
</dbReference>
<organism evidence="1 2">
    <name type="scientific">Sphingobacterium bambusae</name>
    <dbReference type="NCBI Taxonomy" id="662858"/>
    <lineage>
        <taxon>Bacteria</taxon>
        <taxon>Pseudomonadati</taxon>
        <taxon>Bacteroidota</taxon>
        <taxon>Sphingobacteriia</taxon>
        <taxon>Sphingobacteriales</taxon>
        <taxon>Sphingobacteriaceae</taxon>
        <taxon>Sphingobacterium</taxon>
    </lineage>
</organism>
<sequence>MADKYELHPTQINTWKREFLDNSENVFAREKKEEQDVSKEKELYSKIGKLQIQVDFLKKSLGKMSMEEKRRLVCPSEKKISVSEQCKLIGLPRSNYYYKPKGKALYNQHLMKLIDMKFFDCPFYGIERMVAYLKYDLGHWVGEKRIRRLYHVMNRAICLKKNLSKANKADYKYPYLLKGMKIECPYKVWQADITYIPMLRGFMYLLAIIDV</sequence>
<dbReference type="PANTHER" id="PTHR46889">
    <property type="entry name" value="TRANSPOSASE INSF FOR INSERTION SEQUENCE IS3B-RELATED"/>
    <property type="match status" value="1"/>
</dbReference>
<gene>
    <name evidence="1" type="ORF">ACFS7Y_15385</name>
</gene>
<dbReference type="Proteomes" id="UP001597525">
    <property type="component" value="Unassembled WGS sequence"/>
</dbReference>
<proteinExistence type="predicted"/>
<dbReference type="RefSeq" id="WP_320184952.1">
    <property type="nucleotide sequence ID" value="NZ_CP138332.1"/>
</dbReference>
<evidence type="ECO:0008006" key="3">
    <source>
        <dbReference type="Google" id="ProtNLM"/>
    </source>
</evidence>
<evidence type="ECO:0000313" key="1">
    <source>
        <dbReference type="EMBL" id="MFD2968780.1"/>
    </source>
</evidence>
<dbReference type="InterPro" id="IPR050900">
    <property type="entry name" value="Transposase_IS3/IS150/IS904"/>
</dbReference>
<name>A0ABW6BJ86_9SPHI</name>
<evidence type="ECO:0000313" key="2">
    <source>
        <dbReference type="Proteomes" id="UP001597525"/>
    </source>
</evidence>
<reference evidence="2" key="1">
    <citation type="journal article" date="2019" name="Int. J. Syst. Evol. Microbiol.">
        <title>The Global Catalogue of Microorganisms (GCM) 10K type strain sequencing project: providing services to taxonomists for standard genome sequencing and annotation.</title>
        <authorList>
            <consortium name="The Broad Institute Genomics Platform"/>
            <consortium name="The Broad Institute Genome Sequencing Center for Infectious Disease"/>
            <person name="Wu L."/>
            <person name="Ma J."/>
        </authorList>
    </citation>
    <scope>NUCLEOTIDE SEQUENCE [LARGE SCALE GENOMIC DNA]</scope>
    <source>
        <strain evidence="2">KCTC 22814</strain>
    </source>
</reference>
<protein>
    <recommendedName>
        <fullName evidence="3">HTH-like domain-containing protein</fullName>
    </recommendedName>
</protein>
<keyword evidence="2" id="KW-1185">Reference proteome</keyword>